<sequence length="172" mass="18408">MPPKKTAAAANGDAAPSHGCNDNEIKLMLAILQNIPRPTSWDMEKIAVAVGATNAKSASERVRMATIKHGWFAGGTKESADGTPKTPRARKTPVSRKKKQPADEGDEEALETPTKQKPRATKAKSEAKVPKEEDEEGDEGEEVAPKKEDEGYVVKNEFTTVNGEAPADDGEA</sequence>
<dbReference type="Proteomes" id="UP000652219">
    <property type="component" value="Unassembled WGS sequence"/>
</dbReference>
<evidence type="ECO:0000313" key="3">
    <source>
        <dbReference type="Proteomes" id="UP000652219"/>
    </source>
</evidence>
<accession>A0A8H6IX83</accession>
<protein>
    <submittedName>
        <fullName evidence="2">Uncharacterized protein</fullName>
    </submittedName>
</protein>
<evidence type="ECO:0000256" key="1">
    <source>
        <dbReference type="SAM" id="MobiDB-lite"/>
    </source>
</evidence>
<feature type="compositionally biased region" description="Basic residues" evidence="1">
    <location>
        <begin position="87"/>
        <end position="99"/>
    </location>
</feature>
<dbReference type="AlphaFoldDB" id="A0A8H6IX83"/>
<evidence type="ECO:0000313" key="2">
    <source>
        <dbReference type="EMBL" id="KAF6802056.1"/>
    </source>
</evidence>
<comment type="caution">
    <text evidence="2">The sequence shown here is derived from an EMBL/GenBank/DDBJ whole genome shotgun (WGS) entry which is preliminary data.</text>
</comment>
<keyword evidence="3" id="KW-1185">Reference proteome</keyword>
<feature type="region of interest" description="Disordered" evidence="1">
    <location>
        <begin position="68"/>
        <end position="172"/>
    </location>
</feature>
<feature type="compositionally biased region" description="Acidic residues" evidence="1">
    <location>
        <begin position="132"/>
        <end position="142"/>
    </location>
</feature>
<gene>
    <name evidence="2" type="ORF">CSOJ01_11878</name>
</gene>
<dbReference type="EMBL" id="WIGN01000288">
    <property type="protein sequence ID" value="KAF6802056.1"/>
    <property type="molecule type" value="Genomic_DNA"/>
</dbReference>
<proteinExistence type="predicted"/>
<organism evidence="2 3">
    <name type="scientific">Colletotrichum sojae</name>
    <dbReference type="NCBI Taxonomy" id="2175907"/>
    <lineage>
        <taxon>Eukaryota</taxon>
        <taxon>Fungi</taxon>
        <taxon>Dikarya</taxon>
        <taxon>Ascomycota</taxon>
        <taxon>Pezizomycotina</taxon>
        <taxon>Sordariomycetes</taxon>
        <taxon>Hypocreomycetidae</taxon>
        <taxon>Glomerellales</taxon>
        <taxon>Glomerellaceae</taxon>
        <taxon>Colletotrichum</taxon>
        <taxon>Colletotrichum orchidearum species complex</taxon>
    </lineage>
</organism>
<reference evidence="2 3" key="1">
    <citation type="journal article" date="2020" name="Phytopathology">
        <title>Genome Sequence Resources of Colletotrichum truncatum, C. plurivorum, C. musicola, and C. sojae: Four Species Pathogenic to Soybean (Glycine max).</title>
        <authorList>
            <person name="Rogerio F."/>
            <person name="Boufleur T.R."/>
            <person name="Ciampi-Guillardi M."/>
            <person name="Sukno S.A."/>
            <person name="Thon M.R."/>
            <person name="Massola Junior N.S."/>
            <person name="Baroncelli R."/>
        </authorList>
    </citation>
    <scope>NUCLEOTIDE SEQUENCE [LARGE SCALE GENOMIC DNA]</scope>
    <source>
        <strain evidence="2 3">LFN0009</strain>
    </source>
</reference>
<feature type="compositionally biased region" description="Basic and acidic residues" evidence="1">
    <location>
        <begin position="143"/>
        <end position="152"/>
    </location>
</feature>
<name>A0A8H6IX83_9PEZI</name>